<proteinExistence type="predicted"/>
<gene>
    <name evidence="1" type="ORF">PXEA_LOCUS11941</name>
</gene>
<accession>A0A448WRL2</accession>
<keyword evidence="2" id="KW-1185">Reference proteome</keyword>
<evidence type="ECO:0000313" key="1">
    <source>
        <dbReference type="EMBL" id="VEL18501.1"/>
    </source>
</evidence>
<dbReference type="EMBL" id="CAAALY010037300">
    <property type="protein sequence ID" value="VEL18501.1"/>
    <property type="molecule type" value="Genomic_DNA"/>
</dbReference>
<comment type="caution">
    <text evidence="1">The sequence shown here is derived from an EMBL/GenBank/DDBJ whole genome shotgun (WGS) entry which is preliminary data.</text>
</comment>
<organism evidence="1 2">
    <name type="scientific">Protopolystoma xenopodis</name>
    <dbReference type="NCBI Taxonomy" id="117903"/>
    <lineage>
        <taxon>Eukaryota</taxon>
        <taxon>Metazoa</taxon>
        <taxon>Spiralia</taxon>
        <taxon>Lophotrochozoa</taxon>
        <taxon>Platyhelminthes</taxon>
        <taxon>Monogenea</taxon>
        <taxon>Polyopisthocotylea</taxon>
        <taxon>Polystomatidea</taxon>
        <taxon>Polystomatidae</taxon>
        <taxon>Protopolystoma</taxon>
    </lineage>
</organism>
<protein>
    <submittedName>
        <fullName evidence="1">Uncharacterized protein</fullName>
    </submittedName>
</protein>
<evidence type="ECO:0000313" key="2">
    <source>
        <dbReference type="Proteomes" id="UP000784294"/>
    </source>
</evidence>
<sequence length="89" mass="9685">MLVATETSIKKRPNPSEWLKWIILNLLLLSDRACHLFFSLPRGSGAPTFQELADKLLQLSRVGASVGLDSCALMEGSNCILTLASRNGV</sequence>
<dbReference type="AlphaFoldDB" id="A0A448WRL2"/>
<name>A0A448WRL2_9PLAT</name>
<reference evidence="1" key="1">
    <citation type="submission" date="2018-11" db="EMBL/GenBank/DDBJ databases">
        <authorList>
            <consortium name="Pathogen Informatics"/>
        </authorList>
    </citation>
    <scope>NUCLEOTIDE SEQUENCE</scope>
</reference>
<dbReference type="Proteomes" id="UP000784294">
    <property type="component" value="Unassembled WGS sequence"/>
</dbReference>